<dbReference type="EMBL" id="CAJVPS010052174">
    <property type="protein sequence ID" value="CAG8770644.1"/>
    <property type="molecule type" value="Genomic_DNA"/>
</dbReference>
<evidence type="ECO:0000313" key="1">
    <source>
        <dbReference type="EMBL" id="CAG8770644.1"/>
    </source>
</evidence>
<feature type="non-terminal residue" evidence="1">
    <location>
        <position position="157"/>
    </location>
</feature>
<name>A0A9N9JDD1_9GLOM</name>
<proteinExistence type="predicted"/>
<keyword evidence="2" id="KW-1185">Reference proteome</keyword>
<sequence length="157" mass="18954">ICLEPHPFNVLNLAYYLHCGYNESDKDNPLNMKAEKISELYKALLNYDLKRYQKPISTRWLYQLTMAKQYLNRRDIHLQFSSWFINQLEKANKIPESYLKKWKMFYSFLQNDKLNIEIQIMDTNTTNLPNRFRASEMPDKVEQWINDLQIASEHPDK</sequence>
<feature type="non-terminal residue" evidence="1">
    <location>
        <position position="1"/>
    </location>
</feature>
<dbReference type="OrthoDB" id="2309379at2759"/>
<gene>
    <name evidence="1" type="ORF">ALEPTO_LOCUS14126</name>
</gene>
<comment type="caution">
    <text evidence="1">The sequence shown here is derived from an EMBL/GenBank/DDBJ whole genome shotgun (WGS) entry which is preliminary data.</text>
</comment>
<dbReference type="AlphaFoldDB" id="A0A9N9JDD1"/>
<evidence type="ECO:0000313" key="2">
    <source>
        <dbReference type="Proteomes" id="UP000789508"/>
    </source>
</evidence>
<dbReference type="Proteomes" id="UP000789508">
    <property type="component" value="Unassembled WGS sequence"/>
</dbReference>
<protein>
    <submittedName>
        <fullName evidence="1">14064_t:CDS:1</fullName>
    </submittedName>
</protein>
<reference evidence="1" key="1">
    <citation type="submission" date="2021-06" db="EMBL/GenBank/DDBJ databases">
        <authorList>
            <person name="Kallberg Y."/>
            <person name="Tangrot J."/>
            <person name="Rosling A."/>
        </authorList>
    </citation>
    <scope>NUCLEOTIDE SEQUENCE</scope>
    <source>
        <strain evidence="1">FL130A</strain>
    </source>
</reference>
<organism evidence="1 2">
    <name type="scientific">Ambispora leptoticha</name>
    <dbReference type="NCBI Taxonomy" id="144679"/>
    <lineage>
        <taxon>Eukaryota</taxon>
        <taxon>Fungi</taxon>
        <taxon>Fungi incertae sedis</taxon>
        <taxon>Mucoromycota</taxon>
        <taxon>Glomeromycotina</taxon>
        <taxon>Glomeromycetes</taxon>
        <taxon>Archaeosporales</taxon>
        <taxon>Ambisporaceae</taxon>
        <taxon>Ambispora</taxon>
    </lineage>
</organism>
<accession>A0A9N9JDD1</accession>